<evidence type="ECO:0000313" key="2">
    <source>
        <dbReference type="EMBL" id="MVW58977.1"/>
    </source>
</evidence>
<reference evidence="2 3" key="1">
    <citation type="submission" date="2019-12" db="EMBL/GenBank/DDBJ databases">
        <authorList>
            <person name="Li C."/>
            <person name="Zhao J."/>
        </authorList>
    </citation>
    <scope>NUCLEOTIDE SEQUENCE [LARGE SCALE GENOMIC DNA]</scope>
    <source>
        <strain evidence="2 3">NEAU-DD11</strain>
    </source>
</reference>
<dbReference type="PANTHER" id="PTHR40590">
    <property type="entry name" value="CYTOPLASMIC PROTEIN-RELATED"/>
    <property type="match status" value="1"/>
</dbReference>
<dbReference type="Pfam" id="PF01963">
    <property type="entry name" value="TraB_PrgY_gumN"/>
    <property type="match status" value="1"/>
</dbReference>
<dbReference type="CDD" id="cd14789">
    <property type="entry name" value="Tiki"/>
    <property type="match status" value="1"/>
</dbReference>
<dbReference type="Proteomes" id="UP000443353">
    <property type="component" value="Unassembled WGS sequence"/>
</dbReference>
<dbReference type="InterPro" id="IPR047111">
    <property type="entry name" value="YbaP-like"/>
</dbReference>
<name>A0A7X3FXM8_9BURK</name>
<dbReference type="InterPro" id="IPR002816">
    <property type="entry name" value="TraB/PrgY/GumN_fam"/>
</dbReference>
<sequence length="301" mass="33733">MTSARMRMRRFFHLILVCLLATPLAHATDRGALFRLTLDGHVMHLFGTLHVGLPDFYPLEDRLTGALAEASTLALEIDPDQPRADLQDALRTYGMLAPGNPAYDSLPPEQKQRLDRLLQQGGLDASSMLSFKPVLLATMLALAEYTRQGYRSDLSSDAWLARQARRHRVRVLALESLGGQLALLDRLPTPDRWRFLEEMMDTIESGAQRTEAREVVRAWSTADRHALDRMAARCETDRSVSGRFVTQVLLKERNVGLAERLLQLLRDEDRTVAAIGVLHLLGTGSVPALLERSGVTIERIY</sequence>
<keyword evidence="3" id="KW-1185">Reference proteome</keyword>
<proteinExistence type="predicted"/>
<evidence type="ECO:0000256" key="1">
    <source>
        <dbReference type="SAM" id="SignalP"/>
    </source>
</evidence>
<comment type="caution">
    <text evidence="2">The sequence shown here is derived from an EMBL/GenBank/DDBJ whole genome shotgun (WGS) entry which is preliminary data.</text>
</comment>
<feature type="chain" id="PRO_5030831030" evidence="1">
    <location>
        <begin position="28"/>
        <end position="301"/>
    </location>
</feature>
<feature type="signal peptide" evidence="1">
    <location>
        <begin position="1"/>
        <end position="27"/>
    </location>
</feature>
<protein>
    <submittedName>
        <fullName evidence="2">TraB/GumN family protein</fullName>
    </submittedName>
</protein>
<dbReference type="PANTHER" id="PTHR40590:SF1">
    <property type="entry name" value="CYTOPLASMIC PROTEIN"/>
    <property type="match status" value="1"/>
</dbReference>
<dbReference type="AlphaFoldDB" id="A0A7X3FXM8"/>
<evidence type="ECO:0000313" key="3">
    <source>
        <dbReference type="Proteomes" id="UP000443353"/>
    </source>
</evidence>
<gene>
    <name evidence="2" type="ORF">GPY61_03450</name>
</gene>
<dbReference type="EMBL" id="WSES01000001">
    <property type="protein sequence ID" value="MVW58977.1"/>
    <property type="molecule type" value="Genomic_DNA"/>
</dbReference>
<organism evidence="2 3">
    <name type="scientific">Massilia cellulosiltytica</name>
    <dbReference type="NCBI Taxonomy" id="2683234"/>
    <lineage>
        <taxon>Bacteria</taxon>
        <taxon>Pseudomonadati</taxon>
        <taxon>Pseudomonadota</taxon>
        <taxon>Betaproteobacteria</taxon>
        <taxon>Burkholderiales</taxon>
        <taxon>Oxalobacteraceae</taxon>
        <taxon>Telluria group</taxon>
        <taxon>Massilia</taxon>
    </lineage>
</organism>
<accession>A0A7X3FXM8</accession>
<keyword evidence="1" id="KW-0732">Signal</keyword>